<evidence type="ECO:0000313" key="2">
    <source>
        <dbReference type="Proteomes" id="UP000299102"/>
    </source>
</evidence>
<accession>A0A4C2A720</accession>
<keyword evidence="2" id="KW-1185">Reference proteome</keyword>
<proteinExistence type="predicted"/>
<dbReference type="EMBL" id="BGZK01002820">
    <property type="protein sequence ID" value="GBP96661.1"/>
    <property type="molecule type" value="Genomic_DNA"/>
</dbReference>
<comment type="caution">
    <text evidence="1">The sequence shown here is derived from an EMBL/GenBank/DDBJ whole genome shotgun (WGS) entry which is preliminary data.</text>
</comment>
<reference evidence="1 2" key="1">
    <citation type="journal article" date="2019" name="Commun. Biol.">
        <title>The bagworm genome reveals a unique fibroin gene that provides high tensile strength.</title>
        <authorList>
            <person name="Kono N."/>
            <person name="Nakamura H."/>
            <person name="Ohtoshi R."/>
            <person name="Tomita M."/>
            <person name="Numata K."/>
            <person name="Arakawa K."/>
        </authorList>
    </citation>
    <scope>NUCLEOTIDE SEQUENCE [LARGE SCALE GENOMIC DNA]</scope>
</reference>
<gene>
    <name evidence="1" type="ORF">EVAR_89986_1</name>
</gene>
<evidence type="ECO:0000313" key="1">
    <source>
        <dbReference type="EMBL" id="GBP96661.1"/>
    </source>
</evidence>
<name>A0A4C2A720_EUMVA</name>
<organism evidence="1 2">
    <name type="scientific">Eumeta variegata</name>
    <name type="common">Bagworm moth</name>
    <name type="synonym">Eumeta japonica</name>
    <dbReference type="NCBI Taxonomy" id="151549"/>
    <lineage>
        <taxon>Eukaryota</taxon>
        <taxon>Metazoa</taxon>
        <taxon>Ecdysozoa</taxon>
        <taxon>Arthropoda</taxon>
        <taxon>Hexapoda</taxon>
        <taxon>Insecta</taxon>
        <taxon>Pterygota</taxon>
        <taxon>Neoptera</taxon>
        <taxon>Endopterygota</taxon>
        <taxon>Lepidoptera</taxon>
        <taxon>Glossata</taxon>
        <taxon>Ditrysia</taxon>
        <taxon>Tineoidea</taxon>
        <taxon>Psychidae</taxon>
        <taxon>Oiketicinae</taxon>
        <taxon>Eumeta</taxon>
    </lineage>
</organism>
<protein>
    <submittedName>
        <fullName evidence="1">Uncharacterized protein</fullName>
    </submittedName>
</protein>
<dbReference type="Proteomes" id="UP000299102">
    <property type="component" value="Unassembled WGS sequence"/>
</dbReference>
<sequence length="142" mass="14867">MSEGPWEVVGLSLSTLSLPIYVADHRRVRTCFRLPKRVTCISHASSLFSASGVVFCQTPQSRPVLFLPTLTKRQAPSGRGKNRTDARPESCAVIGGIGLGRFSLSQGHQVSGLRLSVMGIGEVGCSAAVCPTPSAVGVACAV</sequence>
<dbReference type="AlphaFoldDB" id="A0A4C2A720"/>